<dbReference type="PANTHER" id="PTHR45947:SF3">
    <property type="entry name" value="SULFOQUINOVOSYL TRANSFERASE SQD2"/>
    <property type="match status" value="1"/>
</dbReference>
<feature type="domain" description="Glycosyltransferase subfamily 4-like N-terminal" evidence="4">
    <location>
        <begin position="39"/>
        <end position="151"/>
    </location>
</feature>
<dbReference type="PANTHER" id="PTHR45947">
    <property type="entry name" value="SULFOQUINOVOSYL TRANSFERASE SQD2"/>
    <property type="match status" value="1"/>
</dbReference>
<sequence length="371" mass="39668">MRGVNVCEVIKTLDVGGAEVLLVERLLAASRRQAGRPANRYTVVCLSASTEELTGRLRAAGIDVVDLSSCPRLLRPARLVREVRRLRPDVVNLHSPLPAALLRPASRLWHPRPILVSTVHNVRYRTVTMALDRATAWLDSRTVAVSPQVARARTGRRGRGLSTCVHGVRVAGQRQWAERAAATRREWSVPDDALLIVNVANFHPQKNHRLLVEAAAKVVAAEPRALFLLAGSGPLRDATAEHVSRLGLDRVRVVGHVPEAGRLIAAADLLVLSSSYEGLPVVVMEALAAGVPVVSTAVGGVSDLIETGKNGVLTVPGSADALAGGILQALRPDMRARLRAGARESAGQVDIARAAEWFDKLYGEVCTGTNG</sequence>
<dbReference type="InterPro" id="IPR001296">
    <property type="entry name" value="Glyco_trans_1"/>
</dbReference>
<name>A0ABZ1SX62_9ACTN</name>
<dbReference type="Proteomes" id="UP001432011">
    <property type="component" value="Chromosome"/>
</dbReference>
<keyword evidence="1 5" id="KW-0328">Glycosyltransferase</keyword>
<dbReference type="Gene3D" id="3.40.50.2000">
    <property type="entry name" value="Glycogen Phosphorylase B"/>
    <property type="match status" value="2"/>
</dbReference>
<evidence type="ECO:0000259" key="4">
    <source>
        <dbReference type="Pfam" id="PF13439"/>
    </source>
</evidence>
<dbReference type="GO" id="GO:0016757">
    <property type="term" value="F:glycosyltransferase activity"/>
    <property type="evidence" value="ECO:0007669"/>
    <property type="project" value="UniProtKB-KW"/>
</dbReference>
<protein>
    <submittedName>
        <fullName evidence="5">Glycosyltransferase</fullName>
        <ecNumber evidence="5">2.4.-.-</ecNumber>
    </submittedName>
</protein>
<evidence type="ECO:0000256" key="1">
    <source>
        <dbReference type="ARBA" id="ARBA00022676"/>
    </source>
</evidence>
<organism evidence="5 6">
    <name type="scientific">Microbispora hainanensis</name>
    <dbReference type="NCBI Taxonomy" id="568844"/>
    <lineage>
        <taxon>Bacteria</taxon>
        <taxon>Bacillati</taxon>
        <taxon>Actinomycetota</taxon>
        <taxon>Actinomycetes</taxon>
        <taxon>Streptosporangiales</taxon>
        <taxon>Streptosporangiaceae</taxon>
        <taxon>Microbispora</taxon>
    </lineage>
</organism>
<proteinExistence type="predicted"/>
<dbReference type="SUPFAM" id="SSF53756">
    <property type="entry name" value="UDP-Glycosyltransferase/glycogen phosphorylase"/>
    <property type="match status" value="1"/>
</dbReference>
<dbReference type="RefSeq" id="WP_168065878.1">
    <property type="nucleotide sequence ID" value="NZ_CP108085.1"/>
</dbReference>
<keyword evidence="2 5" id="KW-0808">Transferase</keyword>
<evidence type="ECO:0000256" key="2">
    <source>
        <dbReference type="ARBA" id="ARBA00022679"/>
    </source>
</evidence>
<keyword evidence="6" id="KW-1185">Reference proteome</keyword>
<dbReference type="Pfam" id="PF13439">
    <property type="entry name" value="Glyco_transf_4"/>
    <property type="match status" value="1"/>
</dbReference>
<dbReference type="InterPro" id="IPR050194">
    <property type="entry name" value="Glycosyltransferase_grp1"/>
</dbReference>
<dbReference type="InterPro" id="IPR028098">
    <property type="entry name" value="Glyco_trans_4-like_N"/>
</dbReference>
<evidence type="ECO:0000313" key="6">
    <source>
        <dbReference type="Proteomes" id="UP001432011"/>
    </source>
</evidence>
<reference evidence="5" key="1">
    <citation type="submission" date="2022-10" db="EMBL/GenBank/DDBJ databases">
        <title>The complete genomes of actinobacterial strains from the NBC collection.</title>
        <authorList>
            <person name="Joergensen T.S."/>
            <person name="Alvarez Arevalo M."/>
            <person name="Sterndorff E.B."/>
            <person name="Faurdal D."/>
            <person name="Vuksanovic O."/>
            <person name="Mourched A.-S."/>
            <person name="Charusanti P."/>
            <person name="Shaw S."/>
            <person name="Blin K."/>
            <person name="Weber T."/>
        </authorList>
    </citation>
    <scope>NUCLEOTIDE SEQUENCE</scope>
    <source>
        <strain evidence="5">NBC_00254</strain>
    </source>
</reference>
<feature type="domain" description="Glycosyl transferase family 1" evidence="3">
    <location>
        <begin position="183"/>
        <end position="344"/>
    </location>
</feature>
<evidence type="ECO:0000313" key="5">
    <source>
        <dbReference type="EMBL" id="WUP77610.1"/>
    </source>
</evidence>
<dbReference type="EC" id="2.4.-.-" evidence="5"/>
<gene>
    <name evidence="5" type="ORF">OG913_11520</name>
</gene>
<dbReference type="EMBL" id="CP108085">
    <property type="protein sequence ID" value="WUP77610.1"/>
    <property type="molecule type" value="Genomic_DNA"/>
</dbReference>
<dbReference type="Pfam" id="PF00534">
    <property type="entry name" value="Glycos_transf_1"/>
    <property type="match status" value="1"/>
</dbReference>
<evidence type="ECO:0000259" key="3">
    <source>
        <dbReference type="Pfam" id="PF00534"/>
    </source>
</evidence>
<accession>A0ABZ1SX62</accession>